<accession>A0A4Q6XJ81</accession>
<gene>
    <name evidence="1" type="ORF">EXE30_06675</name>
</gene>
<organism evidence="1 2">
    <name type="scientific">Acinetobacter halotolerans</name>
    <dbReference type="NCBI Taxonomy" id="1752076"/>
    <lineage>
        <taxon>Bacteria</taxon>
        <taxon>Pseudomonadati</taxon>
        <taxon>Pseudomonadota</taxon>
        <taxon>Gammaproteobacteria</taxon>
        <taxon>Moraxellales</taxon>
        <taxon>Moraxellaceae</taxon>
        <taxon>Acinetobacter</taxon>
    </lineage>
</organism>
<dbReference type="AlphaFoldDB" id="A0A4Q6XJ81"/>
<dbReference type="RefSeq" id="WP_130161724.1">
    <property type="nucleotide sequence ID" value="NZ_SGIM01000004.1"/>
</dbReference>
<dbReference type="Proteomes" id="UP000292110">
    <property type="component" value="Unassembled WGS sequence"/>
</dbReference>
<sequence>MDINDLKLEGDAKDIAEQIFQQLVGKVYEEIKKHNPDKASEFAFCMAGNAIGCLFSVTKPAKVQKVKGLVFQCVDHMAVQAMQNRKTKFS</sequence>
<proteinExistence type="predicted"/>
<evidence type="ECO:0000313" key="1">
    <source>
        <dbReference type="EMBL" id="RZF53654.1"/>
    </source>
</evidence>
<protein>
    <submittedName>
        <fullName evidence="1">Uncharacterized protein</fullName>
    </submittedName>
</protein>
<evidence type="ECO:0000313" key="2">
    <source>
        <dbReference type="Proteomes" id="UP000292110"/>
    </source>
</evidence>
<reference evidence="1 2" key="1">
    <citation type="submission" date="2019-02" db="EMBL/GenBank/DDBJ databases">
        <title>The draft genome of Acinetobacter halotolerans strain JCM 31009.</title>
        <authorList>
            <person name="Qin J."/>
            <person name="Feng Y."/>
            <person name="Nemec A."/>
            <person name="Zong Z."/>
        </authorList>
    </citation>
    <scope>NUCLEOTIDE SEQUENCE [LARGE SCALE GENOMIC DNA]</scope>
    <source>
        <strain evidence="1 2">JCM 31009</strain>
    </source>
</reference>
<dbReference type="EMBL" id="SGIM01000004">
    <property type="protein sequence ID" value="RZF53654.1"/>
    <property type="molecule type" value="Genomic_DNA"/>
</dbReference>
<name>A0A4Q6XJ81_9GAMM</name>
<keyword evidence="2" id="KW-1185">Reference proteome</keyword>
<comment type="caution">
    <text evidence="1">The sequence shown here is derived from an EMBL/GenBank/DDBJ whole genome shotgun (WGS) entry which is preliminary data.</text>
</comment>